<proteinExistence type="predicted"/>
<reference evidence="2 3" key="1">
    <citation type="submission" date="2017-08" db="EMBL/GenBank/DDBJ databases">
        <title>Complete genome sequence of Mucilaginibacter sp. strain BJC16-A31.</title>
        <authorList>
            <consortium name="Henan University of Science and Technology"/>
            <person name="You X."/>
        </authorList>
    </citation>
    <scope>NUCLEOTIDE SEQUENCE [LARGE SCALE GENOMIC DNA]</scope>
    <source>
        <strain evidence="2 3">BJC16-A31</strain>
    </source>
</reference>
<gene>
    <name evidence="2" type="ORF">MuYL_0210</name>
</gene>
<name>A0A223NQH1_9SPHI</name>
<dbReference type="EMBL" id="CP022743">
    <property type="protein sequence ID" value="ASU32113.1"/>
    <property type="molecule type" value="Genomic_DNA"/>
</dbReference>
<protein>
    <submittedName>
        <fullName evidence="2">Uncharacterized protein</fullName>
    </submittedName>
</protein>
<accession>A0A223NQH1</accession>
<sequence length="182" mass="20769">MKNLAFQLRQTATLMDETIISNFDSSYYNRAIAGAVVFLALTGEMLYTCLQGNLANPLLAYSITLLLCGALWVYYHFFSRSWKRVTVTAAEIIVYDVVFNKQLTIPFTEITNVGTYRTRGNNGSWGAAFSQSLVIEFKEDQSVAFDEAWYDNYSKLTMAIYYHKYGPGHGRDRYLERRGNPA</sequence>
<dbReference type="AlphaFoldDB" id="A0A223NQH1"/>
<dbReference type="KEGG" id="muc:MuYL_0210"/>
<keyword evidence="1" id="KW-0472">Membrane</keyword>
<keyword evidence="1" id="KW-1133">Transmembrane helix</keyword>
<feature type="transmembrane region" description="Helical" evidence="1">
    <location>
        <begin position="27"/>
        <end position="46"/>
    </location>
</feature>
<keyword evidence="3" id="KW-1185">Reference proteome</keyword>
<organism evidence="2 3">
    <name type="scientific">Mucilaginibacter xinganensis</name>
    <dbReference type="NCBI Taxonomy" id="1234841"/>
    <lineage>
        <taxon>Bacteria</taxon>
        <taxon>Pseudomonadati</taxon>
        <taxon>Bacteroidota</taxon>
        <taxon>Sphingobacteriia</taxon>
        <taxon>Sphingobacteriales</taxon>
        <taxon>Sphingobacteriaceae</taxon>
        <taxon>Mucilaginibacter</taxon>
    </lineage>
</organism>
<evidence type="ECO:0000313" key="3">
    <source>
        <dbReference type="Proteomes" id="UP000215002"/>
    </source>
</evidence>
<feature type="transmembrane region" description="Helical" evidence="1">
    <location>
        <begin position="58"/>
        <end position="75"/>
    </location>
</feature>
<dbReference type="Proteomes" id="UP000215002">
    <property type="component" value="Chromosome"/>
</dbReference>
<keyword evidence="1" id="KW-0812">Transmembrane</keyword>
<evidence type="ECO:0000313" key="2">
    <source>
        <dbReference type="EMBL" id="ASU32113.1"/>
    </source>
</evidence>
<evidence type="ECO:0000256" key="1">
    <source>
        <dbReference type="SAM" id="Phobius"/>
    </source>
</evidence>